<keyword evidence="6 7" id="KW-0472">Membrane</keyword>
<dbReference type="HAMAP" id="MF_01147">
    <property type="entry name" value="Lgt"/>
    <property type="match status" value="1"/>
</dbReference>
<dbReference type="EC" id="2.5.1.145" evidence="7"/>
<evidence type="ECO:0000256" key="3">
    <source>
        <dbReference type="ARBA" id="ARBA00022679"/>
    </source>
</evidence>
<feature type="transmembrane region" description="Helical" evidence="7">
    <location>
        <begin position="86"/>
        <end position="103"/>
    </location>
</feature>
<feature type="transmembrane region" description="Helical" evidence="7">
    <location>
        <begin position="45"/>
        <end position="66"/>
    </location>
</feature>
<sequence>MKNDLLTIGSFTVHGYGLMIGIGIIAAYWAADFRAKRYHLDPDHLFWILIWGVGGGLLGAKLLYYITIWREILADPSRLLDVTGGFVVYGGIIAGIAAGYVYCRARKISFLRYLDLVAPSVALAQGFGRIGCFLAGCCYGMEWSGPCAVTFTESHYAPNGIPLFPSQLVSSGLDFLHFFLLCFLARRNREPGRIGAFYLLFYSAGRFCIEFFRGDLERGQVGSLSTSQFISLFTAAVGLGILFFLGRRRKV</sequence>
<feature type="transmembrane region" description="Helical" evidence="7">
    <location>
        <begin position="194"/>
        <end position="212"/>
    </location>
</feature>
<evidence type="ECO:0000256" key="4">
    <source>
        <dbReference type="ARBA" id="ARBA00022692"/>
    </source>
</evidence>
<comment type="pathway">
    <text evidence="7">Protein modification; lipoprotein biosynthesis (diacylglyceryl transfer).</text>
</comment>
<proteinExistence type="inferred from homology"/>
<dbReference type="GO" id="GO:0042158">
    <property type="term" value="P:lipoprotein biosynthetic process"/>
    <property type="evidence" value="ECO:0007669"/>
    <property type="project" value="UniProtKB-UniRule"/>
</dbReference>
<feature type="transmembrane region" description="Helical" evidence="7">
    <location>
        <begin position="13"/>
        <end position="33"/>
    </location>
</feature>
<protein>
    <recommendedName>
        <fullName evidence="7">Phosphatidylglycerol--prolipoprotein diacylglyceryl transferase</fullName>
        <ecNumber evidence="7">2.5.1.145</ecNumber>
    </recommendedName>
</protein>
<dbReference type="Proteomes" id="UP000886780">
    <property type="component" value="Unassembled WGS sequence"/>
</dbReference>
<evidence type="ECO:0000256" key="5">
    <source>
        <dbReference type="ARBA" id="ARBA00022989"/>
    </source>
</evidence>
<dbReference type="GO" id="GO:0005886">
    <property type="term" value="C:plasma membrane"/>
    <property type="evidence" value="ECO:0007669"/>
    <property type="project" value="UniProtKB-SubCell"/>
</dbReference>
<evidence type="ECO:0000256" key="7">
    <source>
        <dbReference type="HAMAP-Rule" id="MF_01147"/>
    </source>
</evidence>
<feature type="transmembrane region" description="Helical" evidence="7">
    <location>
        <begin position="224"/>
        <end position="245"/>
    </location>
</feature>
<dbReference type="PANTHER" id="PTHR30589:SF0">
    <property type="entry name" value="PHOSPHATIDYLGLYCEROL--PROLIPOPROTEIN DIACYLGLYCERYL TRANSFERASE"/>
    <property type="match status" value="1"/>
</dbReference>
<comment type="similarity">
    <text evidence="1 7">Belongs to the Lgt family.</text>
</comment>
<evidence type="ECO:0000256" key="2">
    <source>
        <dbReference type="ARBA" id="ARBA00022475"/>
    </source>
</evidence>
<comment type="function">
    <text evidence="7">Catalyzes the transfer of the diacylglyceryl group from phosphatidylglycerol to the sulfhydryl group of the N-terminal cysteine of a prolipoprotein, the first step in the formation of mature lipoproteins.</text>
</comment>
<reference evidence="8" key="1">
    <citation type="journal article" date="2021" name="PeerJ">
        <title>Extensive microbial diversity within the chicken gut microbiome revealed by metagenomics and culture.</title>
        <authorList>
            <person name="Gilroy R."/>
            <person name="Ravi A."/>
            <person name="Getino M."/>
            <person name="Pursley I."/>
            <person name="Horton D.L."/>
            <person name="Alikhan N.F."/>
            <person name="Baker D."/>
            <person name="Gharbi K."/>
            <person name="Hall N."/>
            <person name="Watson M."/>
            <person name="Adriaenssens E.M."/>
            <person name="Foster-Nyarko E."/>
            <person name="Jarju S."/>
            <person name="Secka A."/>
            <person name="Antonio M."/>
            <person name="Oren A."/>
            <person name="Chaudhuri R.R."/>
            <person name="La Ragione R."/>
            <person name="Hildebrand F."/>
            <person name="Pallen M.J."/>
        </authorList>
    </citation>
    <scope>NUCLEOTIDE SEQUENCE</scope>
    <source>
        <strain evidence="8">ChiGjej4B4-12881</strain>
    </source>
</reference>
<accession>A0A9D2AWB3</accession>
<keyword evidence="4 7" id="KW-0812">Transmembrane</keyword>
<evidence type="ECO:0000256" key="1">
    <source>
        <dbReference type="ARBA" id="ARBA00007150"/>
    </source>
</evidence>
<keyword evidence="5 7" id="KW-1133">Transmembrane helix</keyword>
<dbReference type="AlphaFoldDB" id="A0A9D2AWB3"/>
<name>A0A9D2AWB3_9FIRM</name>
<evidence type="ECO:0000256" key="6">
    <source>
        <dbReference type="ARBA" id="ARBA00023136"/>
    </source>
</evidence>
<dbReference type="GO" id="GO:0008961">
    <property type="term" value="F:phosphatidylglycerol-prolipoprotein diacylglyceryl transferase activity"/>
    <property type="evidence" value="ECO:0007669"/>
    <property type="project" value="UniProtKB-UniRule"/>
</dbReference>
<dbReference type="NCBIfam" id="TIGR00544">
    <property type="entry name" value="lgt"/>
    <property type="match status" value="1"/>
</dbReference>
<comment type="caution">
    <text evidence="8">The sequence shown here is derived from an EMBL/GenBank/DDBJ whole genome shotgun (WGS) entry which is preliminary data.</text>
</comment>
<evidence type="ECO:0000313" key="8">
    <source>
        <dbReference type="EMBL" id="HIX51521.1"/>
    </source>
</evidence>
<keyword evidence="2 7" id="KW-1003">Cell membrane</keyword>
<dbReference type="Pfam" id="PF01790">
    <property type="entry name" value="LGT"/>
    <property type="match status" value="1"/>
</dbReference>
<keyword evidence="3 7" id="KW-0808">Transferase</keyword>
<comment type="subcellular location">
    <subcellularLocation>
        <location evidence="7">Cell membrane</location>
        <topology evidence="7">Multi-pass membrane protein</topology>
    </subcellularLocation>
</comment>
<comment type="catalytic activity">
    <reaction evidence="7">
        <text>L-cysteinyl-[prolipoprotein] + a 1,2-diacyl-sn-glycero-3-phospho-(1'-sn-glycerol) = an S-1,2-diacyl-sn-glyceryl-L-cysteinyl-[prolipoprotein] + sn-glycerol 1-phosphate + H(+)</text>
        <dbReference type="Rhea" id="RHEA:56712"/>
        <dbReference type="Rhea" id="RHEA-COMP:14679"/>
        <dbReference type="Rhea" id="RHEA-COMP:14680"/>
        <dbReference type="ChEBI" id="CHEBI:15378"/>
        <dbReference type="ChEBI" id="CHEBI:29950"/>
        <dbReference type="ChEBI" id="CHEBI:57685"/>
        <dbReference type="ChEBI" id="CHEBI:64716"/>
        <dbReference type="ChEBI" id="CHEBI:140658"/>
        <dbReference type="EC" id="2.5.1.145"/>
    </reaction>
</comment>
<gene>
    <name evidence="7 8" type="primary">lgt</name>
    <name evidence="8" type="ORF">IAA28_01795</name>
</gene>
<dbReference type="PANTHER" id="PTHR30589">
    <property type="entry name" value="PROLIPOPROTEIN DIACYLGLYCERYL TRANSFERASE"/>
    <property type="match status" value="1"/>
</dbReference>
<dbReference type="InterPro" id="IPR001640">
    <property type="entry name" value="Lgt"/>
</dbReference>
<dbReference type="EMBL" id="DXEU01000030">
    <property type="protein sequence ID" value="HIX51521.1"/>
    <property type="molecule type" value="Genomic_DNA"/>
</dbReference>
<organism evidence="8 9">
    <name type="scientific">Candidatus Lachnoclostridium stercoripullorum</name>
    <dbReference type="NCBI Taxonomy" id="2838635"/>
    <lineage>
        <taxon>Bacteria</taxon>
        <taxon>Bacillati</taxon>
        <taxon>Bacillota</taxon>
        <taxon>Clostridia</taxon>
        <taxon>Lachnospirales</taxon>
        <taxon>Lachnospiraceae</taxon>
    </lineage>
</organism>
<evidence type="ECO:0000313" key="9">
    <source>
        <dbReference type="Proteomes" id="UP000886780"/>
    </source>
</evidence>
<feature type="binding site" evidence="7">
    <location>
        <position position="129"/>
    </location>
    <ligand>
        <name>a 1,2-diacyl-sn-glycero-3-phospho-(1'-sn-glycerol)</name>
        <dbReference type="ChEBI" id="CHEBI:64716"/>
    </ligand>
</feature>
<reference evidence="8" key="2">
    <citation type="submission" date="2021-04" db="EMBL/GenBank/DDBJ databases">
        <authorList>
            <person name="Gilroy R."/>
        </authorList>
    </citation>
    <scope>NUCLEOTIDE SEQUENCE</scope>
    <source>
        <strain evidence="8">ChiGjej4B4-12881</strain>
    </source>
</reference>